<keyword evidence="18" id="KW-0614">Plasmid</keyword>
<dbReference type="PANTHER" id="PTHR30231:SF41">
    <property type="entry name" value="DNA POLYMERASE III SUBUNIT EPSILON"/>
    <property type="match status" value="1"/>
</dbReference>
<evidence type="ECO:0000256" key="9">
    <source>
        <dbReference type="ARBA" id="ARBA00022839"/>
    </source>
</evidence>
<evidence type="ECO:0000313" key="19">
    <source>
        <dbReference type="Proteomes" id="UP000006426"/>
    </source>
</evidence>
<keyword evidence="8" id="KW-0378">Hydrolase</keyword>
<evidence type="ECO:0000256" key="14">
    <source>
        <dbReference type="ARBA" id="ARBA00046792"/>
    </source>
</evidence>
<dbReference type="GO" id="GO:0005829">
    <property type="term" value="C:cytosol"/>
    <property type="evidence" value="ECO:0007669"/>
    <property type="project" value="TreeGrafter"/>
</dbReference>
<evidence type="ECO:0000259" key="16">
    <source>
        <dbReference type="PROSITE" id="PS51784"/>
    </source>
</evidence>
<name>A0AAD0M534_PSEAV</name>
<dbReference type="Pfam" id="PF00929">
    <property type="entry name" value="RNase_T"/>
    <property type="match status" value="1"/>
</dbReference>
<geneLocation type="plasmid" evidence="19">
    <name>pmppla107</name>
</geneLocation>
<feature type="domain" description="ExoI C-terminal" evidence="17">
    <location>
        <begin position="356"/>
        <end position="501"/>
    </location>
</feature>
<dbReference type="EMBL" id="CP031226">
    <property type="protein sequence ID" value="AXH59469.1"/>
    <property type="molecule type" value="Genomic_DNA"/>
</dbReference>
<dbReference type="SMART" id="SM00479">
    <property type="entry name" value="EXOIII"/>
    <property type="match status" value="1"/>
</dbReference>
<keyword evidence="5" id="KW-0540">Nuclease</keyword>
<dbReference type="Gene3D" id="3.30.420.10">
    <property type="entry name" value="Ribonuclease H-like superfamily/Ribonuclease H"/>
    <property type="match status" value="1"/>
</dbReference>
<evidence type="ECO:0000256" key="4">
    <source>
        <dbReference type="ARBA" id="ARBA00019900"/>
    </source>
</evidence>
<dbReference type="InterPro" id="IPR034747">
    <property type="entry name" value="EXOI_SH3"/>
</dbReference>
<comment type="cofactor">
    <cofactor evidence="2">
        <name>Mg(2+)</name>
        <dbReference type="ChEBI" id="CHEBI:18420"/>
    </cofactor>
</comment>
<feature type="domain" description="ExoI SH3-like" evidence="16">
    <location>
        <begin position="200"/>
        <end position="354"/>
    </location>
</feature>
<evidence type="ECO:0000256" key="10">
    <source>
        <dbReference type="ARBA" id="ARBA00022842"/>
    </source>
</evidence>
<dbReference type="PANTHER" id="PTHR30231">
    <property type="entry name" value="DNA POLYMERASE III SUBUNIT EPSILON"/>
    <property type="match status" value="1"/>
</dbReference>
<dbReference type="GO" id="GO:0008310">
    <property type="term" value="F:single-stranded DNA 3'-5' DNA exonuclease activity"/>
    <property type="evidence" value="ECO:0007669"/>
    <property type="project" value="UniProtKB-EC"/>
</dbReference>
<sequence length="551" mass="62886">MAGRIQRLCVFDTETTGLSAHHDQIVQFAGVGLDPELNIIPGDEIVLDVLMRPDVVPSPGAFAVTGISISHLMQHGIPEFEAAGHIRNWFMRQEGTNITGYNTQRFDDEVIRNTFYRNMIDPYQHEWDKGNSRSDILRLVTMVFALRPEMLRWPLKDGRYSMKLGEMCRENGISLDNAHDARFDVMATIELMRLVRKANPRLWDHFLSLGDKVQIQNLVNQRKPLAMVDPFFSREQGHLSIVLPIIYDLSVKTKMYAVDLREDPTELLSLEPSEIRRRMFTKVSDLGEGEGISSIRSISTNKQPMVTELSVLRGRDDLTRRAGIDMERCLKHATMIDADKGFRERLQQAFISDFDPPEDVYEGIYSLGMIGRDEHNLRSRTRRLISIPGFEGQRPEIIATDPHELSTMQSRDRLRMFELTLRAKWANYGDEVMGYNKFTPAEIGEWVKHLDRRWFSDHNLKNCSNLERFTTALAEVKASVAMDATQEKALEELEAHVMSTVTLVDGLKSISADLQENALAQESLRTEVGIIDSDRKSREARGSSDGVDYQP</sequence>
<dbReference type="FunFam" id="3.30.420.10:FF:000033">
    <property type="entry name" value="Exodeoxyribonuclease I"/>
    <property type="match status" value="1"/>
</dbReference>
<feature type="compositionally biased region" description="Basic and acidic residues" evidence="15">
    <location>
        <begin position="532"/>
        <end position="542"/>
    </location>
</feature>
<protein>
    <recommendedName>
        <fullName evidence="4">Exodeoxyribonuclease I</fullName>
        <ecNumber evidence="3">3.1.11.1</ecNumber>
    </recommendedName>
    <alternativeName>
        <fullName evidence="13">DNA deoxyribophosphodiesterase</fullName>
    </alternativeName>
</protein>
<dbReference type="InterPro" id="IPR013620">
    <property type="entry name" value="Exonuc_1_SH3"/>
</dbReference>
<evidence type="ECO:0000256" key="11">
    <source>
        <dbReference type="ARBA" id="ARBA00023125"/>
    </source>
</evidence>
<comment type="catalytic activity">
    <reaction evidence="1">
        <text>Exonucleolytic cleavage in the 3'- to 5'-direction to yield nucleoside 5'-phosphates.</text>
        <dbReference type="EC" id="3.1.11.1"/>
    </reaction>
</comment>
<organism evidence="18 19">
    <name type="scientific">Pseudomonas amygdali pv. lachrymans str. M301315</name>
    <dbReference type="NCBI Taxonomy" id="629260"/>
    <lineage>
        <taxon>Bacteria</taxon>
        <taxon>Pseudomonadati</taxon>
        <taxon>Pseudomonadota</taxon>
        <taxon>Gammaproteobacteria</taxon>
        <taxon>Pseudomonadales</taxon>
        <taxon>Pseudomonadaceae</taxon>
        <taxon>Pseudomonas</taxon>
        <taxon>Pseudomonas amygdali</taxon>
    </lineage>
</organism>
<dbReference type="Gene3D" id="3.30.1520.20">
    <property type="entry name" value="Exonuclease ExoI, domain 2"/>
    <property type="match status" value="1"/>
</dbReference>
<dbReference type="InterPro" id="IPR012337">
    <property type="entry name" value="RNaseH-like_sf"/>
</dbReference>
<dbReference type="EC" id="3.1.11.1" evidence="3"/>
<evidence type="ECO:0000256" key="2">
    <source>
        <dbReference type="ARBA" id="ARBA00001946"/>
    </source>
</evidence>
<keyword evidence="7" id="KW-0227">DNA damage</keyword>
<dbReference type="PROSITE" id="PS51785">
    <property type="entry name" value="EXOI_C"/>
    <property type="match status" value="1"/>
</dbReference>
<dbReference type="GO" id="GO:0045004">
    <property type="term" value="P:DNA replication proofreading"/>
    <property type="evidence" value="ECO:0007669"/>
    <property type="project" value="TreeGrafter"/>
</dbReference>
<comment type="subunit">
    <text evidence="14">Monomer. Interacts with ssb (via C-terminus); this interaction stimulates the exonuclease activity by recruiting the enzyme to its substrate.</text>
</comment>
<evidence type="ECO:0000256" key="7">
    <source>
        <dbReference type="ARBA" id="ARBA00022763"/>
    </source>
</evidence>
<dbReference type="AlphaFoldDB" id="A0AAD0M534"/>
<feature type="region of interest" description="Disordered" evidence="15">
    <location>
        <begin position="532"/>
        <end position="551"/>
    </location>
</feature>
<accession>A0AAD0M534</accession>
<dbReference type="NCBIfam" id="NF008746">
    <property type="entry name" value="PRK11779.1"/>
    <property type="match status" value="1"/>
</dbReference>
<dbReference type="InterPro" id="IPR038649">
    <property type="entry name" value="EXOI_SH3_sf"/>
</dbReference>
<dbReference type="GO" id="GO:0003677">
    <property type="term" value="F:DNA binding"/>
    <property type="evidence" value="ECO:0007669"/>
    <property type="project" value="UniProtKB-KW"/>
</dbReference>
<gene>
    <name evidence="18" type="ORF">PLA107_030035</name>
</gene>
<evidence type="ECO:0000256" key="13">
    <source>
        <dbReference type="ARBA" id="ARBA00031220"/>
    </source>
</evidence>
<dbReference type="RefSeq" id="WP_005742343.1">
    <property type="nucleotide sequence ID" value="NZ_CP031226.1"/>
</dbReference>
<reference evidence="18 19" key="1">
    <citation type="journal article" date="2011" name="PLoS Pathog.">
        <title>Dynamic evolution of pathogenicity revealed by sequencing and comparative genomics of 19 Pseudomonas syringae isolates.</title>
        <authorList>
            <person name="Baltrus D.A."/>
            <person name="Nishimura M.T."/>
            <person name="Romanchuk A."/>
            <person name="Chang J.H."/>
            <person name="Mukhtar M.S."/>
            <person name="Cherkis K."/>
            <person name="Roach J."/>
            <person name="Grant S.R."/>
            <person name="Jones C.D."/>
            <person name="Dangl J.L."/>
        </authorList>
    </citation>
    <scope>NUCLEOTIDE SEQUENCE [LARGE SCALE GENOMIC DNA]</scope>
    <source>
        <strain evidence="18 19">M301315</strain>
    </source>
</reference>
<dbReference type="Proteomes" id="UP000006426">
    <property type="component" value="Plasmid pmppla107"/>
</dbReference>
<evidence type="ECO:0000256" key="12">
    <source>
        <dbReference type="ARBA" id="ARBA00023204"/>
    </source>
</evidence>
<dbReference type="GO" id="GO:0046872">
    <property type="term" value="F:metal ion binding"/>
    <property type="evidence" value="ECO:0007669"/>
    <property type="project" value="UniProtKB-KW"/>
</dbReference>
<evidence type="ECO:0000256" key="6">
    <source>
        <dbReference type="ARBA" id="ARBA00022723"/>
    </source>
</evidence>
<evidence type="ECO:0000256" key="3">
    <source>
        <dbReference type="ARBA" id="ARBA00012108"/>
    </source>
</evidence>
<evidence type="ECO:0000259" key="17">
    <source>
        <dbReference type="PROSITE" id="PS51785"/>
    </source>
</evidence>
<keyword evidence="6" id="KW-0479">Metal-binding</keyword>
<keyword evidence="9" id="KW-0269">Exonuclease</keyword>
<dbReference type="InterPro" id="IPR036397">
    <property type="entry name" value="RNaseH_sf"/>
</dbReference>
<dbReference type="SUPFAM" id="SSF53098">
    <property type="entry name" value="Ribonuclease H-like"/>
    <property type="match status" value="1"/>
</dbReference>
<dbReference type="InterPro" id="IPR058561">
    <property type="entry name" value="Exonuc_1_C"/>
</dbReference>
<keyword evidence="11" id="KW-0238">DNA-binding</keyword>
<dbReference type="GeneID" id="39473768"/>
<dbReference type="Pfam" id="PF08411">
    <property type="entry name" value="ExoI_SH3"/>
    <property type="match status" value="1"/>
</dbReference>
<evidence type="ECO:0000256" key="1">
    <source>
        <dbReference type="ARBA" id="ARBA00000563"/>
    </source>
</evidence>
<keyword evidence="12" id="KW-0234">DNA repair</keyword>
<evidence type="ECO:0000256" key="5">
    <source>
        <dbReference type="ARBA" id="ARBA00022722"/>
    </source>
</evidence>
<evidence type="ECO:0000256" key="15">
    <source>
        <dbReference type="SAM" id="MobiDB-lite"/>
    </source>
</evidence>
<keyword evidence="10" id="KW-0460">Magnesium</keyword>
<proteinExistence type="predicted"/>
<dbReference type="InterPro" id="IPR013520">
    <property type="entry name" value="Ribonucl_H"/>
</dbReference>
<evidence type="ECO:0000256" key="8">
    <source>
        <dbReference type="ARBA" id="ARBA00022801"/>
    </source>
</evidence>
<dbReference type="PROSITE" id="PS51784">
    <property type="entry name" value="EXOI_SH3"/>
    <property type="match status" value="1"/>
</dbReference>
<evidence type="ECO:0000313" key="18">
    <source>
        <dbReference type="EMBL" id="AXH59469.1"/>
    </source>
</evidence>